<feature type="compositionally biased region" description="Low complexity" evidence="1">
    <location>
        <begin position="22"/>
        <end position="32"/>
    </location>
</feature>
<feature type="compositionally biased region" description="Polar residues" evidence="1">
    <location>
        <begin position="54"/>
        <end position="66"/>
    </location>
</feature>
<feature type="compositionally biased region" description="Basic and acidic residues" evidence="1">
    <location>
        <begin position="423"/>
        <end position="433"/>
    </location>
</feature>
<evidence type="ECO:0000313" key="2">
    <source>
        <dbReference type="EMBL" id="PWN41075.1"/>
    </source>
</evidence>
<proteinExistence type="predicted"/>
<feature type="compositionally biased region" description="Polar residues" evidence="1">
    <location>
        <begin position="1"/>
        <end position="17"/>
    </location>
</feature>
<feature type="compositionally biased region" description="Polar residues" evidence="1">
    <location>
        <begin position="785"/>
        <end position="802"/>
    </location>
</feature>
<evidence type="ECO:0000256" key="1">
    <source>
        <dbReference type="SAM" id="MobiDB-lite"/>
    </source>
</evidence>
<feature type="region of interest" description="Disordered" evidence="1">
    <location>
        <begin position="490"/>
        <end position="522"/>
    </location>
</feature>
<feature type="compositionally biased region" description="Basic residues" evidence="1">
    <location>
        <begin position="885"/>
        <end position="894"/>
    </location>
</feature>
<keyword evidence="3" id="KW-1185">Reference proteome</keyword>
<dbReference type="RefSeq" id="XP_025368235.1">
    <property type="nucleotide sequence ID" value="XM_025515228.1"/>
</dbReference>
<feature type="compositionally biased region" description="Low complexity" evidence="1">
    <location>
        <begin position="217"/>
        <end position="242"/>
    </location>
</feature>
<accession>A0A316W017</accession>
<feature type="compositionally biased region" description="Polar residues" evidence="1">
    <location>
        <begin position="813"/>
        <end position="822"/>
    </location>
</feature>
<dbReference type="Proteomes" id="UP000245783">
    <property type="component" value="Unassembled WGS sequence"/>
</dbReference>
<evidence type="ECO:0000313" key="3">
    <source>
        <dbReference type="Proteomes" id="UP000245783"/>
    </source>
</evidence>
<feature type="region of interest" description="Disordered" evidence="1">
    <location>
        <begin position="348"/>
        <end position="439"/>
    </location>
</feature>
<feature type="compositionally biased region" description="Basic residues" evidence="1">
    <location>
        <begin position="667"/>
        <end position="679"/>
    </location>
</feature>
<feature type="region of interest" description="Disordered" evidence="1">
    <location>
        <begin position="1"/>
        <end position="72"/>
    </location>
</feature>
<feature type="compositionally biased region" description="Polar residues" evidence="1">
    <location>
        <begin position="555"/>
        <end position="575"/>
    </location>
</feature>
<feature type="compositionally biased region" description="Basic and acidic residues" evidence="1">
    <location>
        <begin position="365"/>
        <end position="388"/>
    </location>
</feature>
<name>A0A316W017_9BASI</name>
<protein>
    <submittedName>
        <fullName evidence="2">Uncharacterized protein</fullName>
    </submittedName>
</protein>
<feature type="compositionally biased region" description="Polar residues" evidence="1">
    <location>
        <begin position="495"/>
        <end position="505"/>
    </location>
</feature>
<gene>
    <name evidence="2" type="ORF">IE81DRAFT_331203</name>
</gene>
<feature type="compositionally biased region" description="Low complexity" evidence="1">
    <location>
        <begin position="747"/>
        <end position="756"/>
    </location>
</feature>
<feature type="compositionally biased region" description="Basic and acidic residues" evidence="1">
    <location>
        <begin position="120"/>
        <end position="133"/>
    </location>
</feature>
<sequence>MTTSGILGERSINQMADSAQPGASDGAKSGKGAPLGFRAPSALPAKLGKDASEQSEVISRTPSRKTSAPPMERFDSLQDLLSKAGYKETRIFTPQHDSAAASAASPARSIAVASTASTSKSEDRATSAAERRLAVAGNEQSGNKRQPRPLVKKTSSLGQIAGGWLASFWIGAESDKQEEDPLPTEDAPTVQHQALPENESQSESRCCAAPESERHAAAANSSNSTDASSAPSSTSRPSTPSKTRAHLVSTPRTRSRQGSVHASPRRTASALPASPRRTKTSSSKLSSLWSASMRYRGHTAGAPSTSSNSRSVPSRLRAGAGADAAARALGGIGASRSKQRKSLVAAFGLQGEDEVEDPAQTGANEKGKTSSEIRKLHQQRRAKEEWRESVSSLSAFAEARSRSNSLQGSHAPKSRGSSTPVPRLEEHETRDDALSQAEGGARKSLAELFALPANPVVSRDDAVVLRSDGCLWPAGVGMRRMRSVEALRQAAARMQSGSKSSSNLRQTERPLAPTTEQEEAEQQVIATDFRIVFSDGAAMLEPIIPSAALTARKQYTTTTSGQDTLAVSEAPQQSFSEEEDDGSSAVGSDTDGPPVLLVTSPTGASGAQPIDLGAAELQPTDYSPQATVRVMTKKQYLERRAVANSMRRSRDSDSESSKPTSSGQARPRSKTRRGRRRSKSPAASSDAPETASEDNLTTPKPSFKSGRRRVAPFKPSTSIDASPNAAPLPSLAAVASSAIGLGRDVTSTSSSSVISPSRRRSAEREQMSGRSARSRASGHADDDPFTTTEGASTVLSRPTSQLPRLVQHKSRSSHNLSNTANKSNEKSKSFVTVGRSAGRATVLATAAAAADHDEAFTSRKEATALQMSAAEEAGRAVVDSPSNRLAHRKSHRNLRSAARGAP</sequence>
<feature type="compositionally biased region" description="Polar residues" evidence="1">
    <location>
        <begin position="250"/>
        <end position="260"/>
    </location>
</feature>
<feature type="region of interest" description="Disordered" evidence="1">
    <location>
        <begin position="171"/>
        <end position="324"/>
    </location>
</feature>
<feature type="compositionally biased region" description="Low complexity" evidence="1">
    <location>
        <begin position="304"/>
        <end position="324"/>
    </location>
</feature>
<dbReference type="AlphaFoldDB" id="A0A316W017"/>
<dbReference type="InParanoid" id="A0A316W017"/>
<dbReference type="GeneID" id="37037098"/>
<feature type="region of interest" description="Disordered" evidence="1">
    <location>
        <begin position="555"/>
        <end position="726"/>
    </location>
</feature>
<feature type="region of interest" description="Disordered" evidence="1">
    <location>
        <begin position="873"/>
        <end position="902"/>
    </location>
</feature>
<reference evidence="2 3" key="1">
    <citation type="journal article" date="2018" name="Mol. Biol. Evol.">
        <title>Broad Genomic Sampling Reveals a Smut Pathogenic Ancestry of the Fungal Clade Ustilaginomycotina.</title>
        <authorList>
            <person name="Kijpornyongpan T."/>
            <person name="Mondo S.J."/>
            <person name="Barry K."/>
            <person name="Sandor L."/>
            <person name="Lee J."/>
            <person name="Lipzen A."/>
            <person name="Pangilinan J."/>
            <person name="LaButti K."/>
            <person name="Hainaut M."/>
            <person name="Henrissat B."/>
            <person name="Grigoriev I.V."/>
            <person name="Spatafora J.W."/>
            <person name="Aime M.C."/>
        </authorList>
    </citation>
    <scope>NUCLEOTIDE SEQUENCE [LARGE SCALE GENOMIC DNA]</scope>
    <source>
        <strain evidence="2 3">MCA 4658</strain>
    </source>
</reference>
<feature type="compositionally biased region" description="Low complexity" evidence="1">
    <location>
        <begin position="98"/>
        <end position="114"/>
    </location>
</feature>
<feature type="region of interest" description="Disordered" evidence="1">
    <location>
        <begin position="96"/>
        <end position="157"/>
    </location>
</feature>
<feature type="compositionally biased region" description="Low complexity" evidence="1">
    <location>
        <begin position="272"/>
        <end position="292"/>
    </location>
</feature>
<dbReference type="OrthoDB" id="3367029at2759"/>
<feature type="compositionally biased region" description="Low complexity" evidence="1">
    <location>
        <begin position="768"/>
        <end position="777"/>
    </location>
</feature>
<feature type="region of interest" description="Disordered" evidence="1">
    <location>
        <begin position="741"/>
        <end position="836"/>
    </location>
</feature>
<dbReference type="EMBL" id="KZ819400">
    <property type="protein sequence ID" value="PWN41075.1"/>
    <property type="molecule type" value="Genomic_DNA"/>
</dbReference>
<organism evidence="2 3">
    <name type="scientific">Ceraceosorus guamensis</name>
    <dbReference type="NCBI Taxonomy" id="1522189"/>
    <lineage>
        <taxon>Eukaryota</taxon>
        <taxon>Fungi</taxon>
        <taxon>Dikarya</taxon>
        <taxon>Basidiomycota</taxon>
        <taxon>Ustilaginomycotina</taxon>
        <taxon>Exobasidiomycetes</taxon>
        <taxon>Ceraceosorales</taxon>
        <taxon>Ceraceosoraceae</taxon>
        <taxon>Ceraceosorus</taxon>
    </lineage>
</organism>